<keyword evidence="3" id="KW-1185">Reference proteome</keyword>
<name>A0A5S6QK96_TRIMR</name>
<dbReference type="Proteomes" id="UP000046395">
    <property type="component" value="Unassembled WGS sequence"/>
</dbReference>
<feature type="region of interest" description="Disordered" evidence="1">
    <location>
        <begin position="485"/>
        <end position="515"/>
    </location>
</feature>
<feature type="compositionally biased region" description="Polar residues" evidence="1">
    <location>
        <begin position="612"/>
        <end position="621"/>
    </location>
</feature>
<feature type="transmembrane region" description="Helical" evidence="2">
    <location>
        <begin position="201"/>
        <end position="222"/>
    </location>
</feature>
<feature type="compositionally biased region" description="Polar residues" evidence="1">
    <location>
        <begin position="583"/>
        <end position="595"/>
    </location>
</feature>
<evidence type="ECO:0000313" key="3">
    <source>
        <dbReference type="Proteomes" id="UP000046395"/>
    </source>
</evidence>
<dbReference type="AlphaFoldDB" id="A0A5S6QK96"/>
<feature type="region of interest" description="Disordered" evidence="1">
    <location>
        <begin position="583"/>
        <end position="656"/>
    </location>
</feature>
<feature type="transmembrane region" description="Helical" evidence="2">
    <location>
        <begin position="54"/>
        <end position="78"/>
    </location>
</feature>
<feature type="transmembrane region" description="Helical" evidence="2">
    <location>
        <begin position="234"/>
        <end position="255"/>
    </location>
</feature>
<evidence type="ECO:0000256" key="2">
    <source>
        <dbReference type="SAM" id="Phobius"/>
    </source>
</evidence>
<dbReference type="WBParaSite" id="TMUE_2000007766.1">
    <property type="protein sequence ID" value="TMUE_2000007766.1"/>
    <property type="gene ID" value="WBGene00290299"/>
</dbReference>
<keyword evidence="2" id="KW-1133">Transmembrane helix</keyword>
<feature type="region of interest" description="Disordered" evidence="1">
    <location>
        <begin position="723"/>
        <end position="743"/>
    </location>
</feature>
<dbReference type="PANTHER" id="PTHR21579:SF20">
    <property type="entry name" value="PROTEIN TINCAR"/>
    <property type="match status" value="1"/>
</dbReference>
<keyword evidence="2" id="KW-0812">Transmembrane</keyword>
<protein>
    <recommendedName>
        <fullName evidence="5">Protein tincar</fullName>
    </recommendedName>
</protein>
<reference evidence="4" key="1">
    <citation type="submission" date="2019-12" db="UniProtKB">
        <authorList>
            <consortium name="WormBaseParasite"/>
        </authorList>
    </citation>
    <scope>IDENTIFICATION</scope>
</reference>
<feature type="transmembrane region" description="Helical" evidence="2">
    <location>
        <begin position="319"/>
        <end position="342"/>
    </location>
</feature>
<feature type="compositionally biased region" description="Basic and acidic residues" evidence="1">
    <location>
        <begin position="597"/>
        <end position="610"/>
    </location>
</feature>
<evidence type="ECO:0008006" key="5">
    <source>
        <dbReference type="Google" id="ProtNLM"/>
    </source>
</evidence>
<dbReference type="PANTHER" id="PTHR21579">
    <property type="entry name" value="PROTEIN TINCAR"/>
    <property type="match status" value="1"/>
</dbReference>
<accession>A0A5S6QK96</accession>
<feature type="transmembrane region" description="Helical" evidence="2">
    <location>
        <begin position="275"/>
        <end position="298"/>
    </location>
</feature>
<dbReference type="InterPro" id="IPR053291">
    <property type="entry name" value="Ommatidial_diff-associated"/>
</dbReference>
<organism evidence="3 4">
    <name type="scientific">Trichuris muris</name>
    <name type="common">Mouse whipworm</name>
    <dbReference type="NCBI Taxonomy" id="70415"/>
    <lineage>
        <taxon>Eukaryota</taxon>
        <taxon>Metazoa</taxon>
        <taxon>Ecdysozoa</taxon>
        <taxon>Nematoda</taxon>
        <taxon>Enoplea</taxon>
        <taxon>Dorylaimia</taxon>
        <taxon>Trichinellida</taxon>
        <taxon>Trichuridae</taxon>
        <taxon>Trichuris</taxon>
    </lineage>
</organism>
<proteinExistence type="predicted"/>
<evidence type="ECO:0000313" key="4">
    <source>
        <dbReference type="WBParaSite" id="TMUE_2000007766.1"/>
    </source>
</evidence>
<feature type="transmembrane region" description="Helical" evidence="2">
    <location>
        <begin position="14"/>
        <end position="33"/>
    </location>
</feature>
<sequence length="877" mass="97799">MGCWYRPELNTISSIWYCLFFVVLQGYLLYIGLARYSALAEGGWPNAKDQPTSLLPVYVAFHGLIIALLPFFVFSAIFKVGNLANDGERIAEKQPPVIRTSGSRCCMRLKACWIHGLPVSQTVHLIIATAFLVCSSLVETELVREENTLHMDDVWFTELSFLHGSPGYGASQKSDWNNSEQELKKPPLLVSVRTFGVSLPFVNYISALVAFAIAYPSVFWRANRAFSFVFSCHLMIHAVTAVFCFVAYSTLRRIYITGYADQNGYSTPFLLQEPYLLILYVATAAVMLLASVVVYSYGYTKFCLSSLMKRGQYRVQQKVYSIYCEGYSSHISAIVTLVMMVLCKAPTLYDLMVLYQHQSQVVLLSCIVADVCYLFMWILLWLSLTLKRDWAFNVQHSPTEIGNLLELRTDEGRECSNTSIIVFSKELAFATDSECQKAAIIKEVQKSGRFKALDDVYWLKPQKNDLHASQAVIVSSKALACNKNDRKPSASKISISSRDIEPRDGEGFSTLPQRPADSYSQLPENLYASNRDLVTTFGTLPKVEKDKQFPSHATQFYRKDCSSLENAMFSLNERDTPYATIQRTTKSQGPISANASDARKVSAIRNRDSVEDNASQRSSYANLPGPRMGSWDGGGSNRHSGKPPTAKTALAQRPQHSLPQIQSPLERHGRHPPPPPFEAGPYCATIETVGSTGDSPMTVPIRRSPKHSLSFERAKQHDRLSLDKPKVPIGDSLSPPGVTRKSESHNDVFLPKAAACKLPQAGVGSKAPDVSWNVNPLYRMQPPRNYQNVFETPTTSSKQDETTSRDTLAKFTTSITGTIVLGKYKRILKSKKYPHTDDTLCLLLRGITKEINAPFLNHAVWIDFAVGNRKATVESSS</sequence>
<keyword evidence="2" id="KW-0472">Membrane</keyword>
<evidence type="ECO:0000256" key="1">
    <source>
        <dbReference type="SAM" id="MobiDB-lite"/>
    </source>
</evidence>
<feature type="transmembrane region" description="Helical" evidence="2">
    <location>
        <begin position="362"/>
        <end position="382"/>
    </location>
</feature>